<organism evidence="2 3">
    <name type="scientific">Candidatus Uhrbacteria bacterium RIFCSPLOWO2_01_FULL_47_24</name>
    <dbReference type="NCBI Taxonomy" id="1802401"/>
    <lineage>
        <taxon>Bacteria</taxon>
        <taxon>Candidatus Uhriibacteriota</taxon>
    </lineage>
</organism>
<feature type="transmembrane region" description="Helical" evidence="1">
    <location>
        <begin position="54"/>
        <end position="72"/>
    </location>
</feature>
<proteinExistence type="predicted"/>
<protein>
    <submittedName>
        <fullName evidence="2">Uncharacterized protein</fullName>
    </submittedName>
</protein>
<dbReference type="STRING" id="1802401.A3B21_03370"/>
<accession>A0A1F7UT39</accession>
<evidence type="ECO:0000313" key="2">
    <source>
        <dbReference type="EMBL" id="OGL81425.1"/>
    </source>
</evidence>
<comment type="caution">
    <text evidence="2">The sequence shown here is derived from an EMBL/GenBank/DDBJ whole genome shotgun (WGS) entry which is preliminary data.</text>
</comment>
<gene>
    <name evidence="2" type="ORF">A3B21_03370</name>
</gene>
<evidence type="ECO:0000313" key="3">
    <source>
        <dbReference type="Proteomes" id="UP000176897"/>
    </source>
</evidence>
<dbReference type="AlphaFoldDB" id="A0A1F7UT39"/>
<reference evidence="2 3" key="1">
    <citation type="journal article" date="2016" name="Nat. Commun.">
        <title>Thousands of microbial genomes shed light on interconnected biogeochemical processes in an aquifer system.</title>
        <authorList>
            <person name="Anantharaman K."/>
            <person name="Brown C.T."/>
            <person name="Hug L.A."/>
            <person name="Sharon I."/>
            <person name="Castelle C.J."/>
            <person name="Probst A.J."/>
            <person name="Thomas B.C."/>
            <person name="Singh A."/>
            <person name="Wilkins M.J."/>
            <person name="Karaoz U."/>
            <person name="Brodie E.L."/>
            <person name="Williams K.H."/>
            <person name="Hubbard S.S."/>
            <person name="Banfield J.F."/>
        </authorList>
    </citation>
    <scope>NUCLEOTIDE SEQUENCE [LARGE SCALE GENOMIC DNA]</scope>
</reference>
<feature type="transmembrane region" description="Helical" evidence="1">
    <location>
        <begin position="127"/>
        <end position="151"/>
    </location>
</feature>
<dbReference type="EMBL" id="MGEJ01000006">
    <property type="protein sequence ID" value="OGL81425.1"/>
    <property type="molecule type" value="Genomic_DNA"/>
</dbReference>
<name>A0A1F7UT39_9BACT</name>
<feature type="transmembrane region" description="Helical" evidence="1">
    <location>
        <begin position="84"/>
        <end position="106"/>
    </location>
</feature>
<keyword evidence="1" id="KW-1133">Transmembrane helix</keyword>
<keyword evidence="1" id="KW-0812">Transmembrane</keyword>
<keyword evidence="1" id="KW-0472">Membrane</keyword>
<dbReference type="Proteomes" id="UP000176897">
    <property type="component" value="Unassembled WGS sequence"/>
</dbReference>
<sequence length="196" mass="21923">MNDKEDPQRLISLEESIKQSKEKLDKLEAFDVKIYVQEKIKEVEQKIDSSKINVIEALGIFVALFTFIAVNVQVFSKINDLGSAMWFMLVMGGITLTILLSVEILISGRQQHSTSGKLTWFQSLIEVTISKFGFLILLAALEVVAGFYFTYKNQVQLNNSASTSTKVEIQADIQSKSDSDVIIDAKDLNKLLPKGL</sequence>
<evidence type="ECO:0000256" key="1">
    <source>
        <dbReference type="SAM" id="Phobius"/>
    </source>
</evidence>